<evidence type="ECO:0000256" key="2">
    <source>
        <dbReference type="SAM" id="MobiDB-lite"/>
    </source>
</evidence>
<dbReference type="EMBL" id="JAFCMP010000113">
    <property type="protein sequence ID" value="KAG5186077.1"/>
    <property type="molecule type" value="Genomic_DNA"/>
</dbReference>
<proteinExistence type="inferred from homology"/>
<dbReference type="Proteomes" id="UP000664859">
    <property type="component" value="Unassembled WGS sequence"/>
</dbReference>
<feature type="chain" id="PRO_5032482578" evidence="3">
    <location>
        <begin position="22"/>
        <end position="599"/>
    </location>
</feature>
<dbReference type="InterPro" id="IPR006917">
    <property type="entry name" value="SOUL_heme-bd"/>
</dbReference>
<evidence type="ECO:0000313" key="5">
    <source>
        <dbReference type="Proteomes" id="UP000664859"/>
    </source>
</evidence>
<name>A0A835Z223_9STRA</name>
<comment type="caution">
    <text evidence="4">The sequence shown here is derived from an EMBL/GenBank/DDBJ whole genome shotgun (WGS) entry which is preliminary data.</text>
</comment>
<comment type="similarity">
    <text evidence="1">Belongs to the HEBP family.</text>
</comment>
<evidence type="ECO:0000256" key="3">
    <source>
        <dbReference type="SAM" id="SignalP"/>
    </source>
</evidence>
<dbReference type="OrthoDB" id="187572at2759"/>
<sequence>MARSAKCGACALLLALQYTDAFIPAPAAAARTVRPLAAASTTPAELSWREKLDTLLDPRLSLSEREILTKDIINDIPQIRKDVQAAVDKGGPKAVVEELVLAHGSEARRTVEGLRAVHVLAPGSEARRTVEGLRAVRRQVEEDILPELRAELRGSAQGETAGKARARFNAFLSEDLPKAVEKARSELPERLAKARSAGPQGACEAARALREEALNVVSRAEAEGACEAARALREEALNVGACEAARALREEALNVVSRRFMYQQGGEAVRVLRAKALNAVSRTPSGLYTPPYELVATGADGAYEIRRYGAVSLASTSMPAGSSGSSVSGSGDAFNTLAGYLFGDNQAGEAMQMTTPVAVDIGLTSSEPTDEDGDDSTSTSTSTSAEFKTMSFVLPEGVSARDAPSPNDYKVTLKEVPPRLLAASVTLKEVPPRLLSEREFMEFATPREAARQLAVLRDMPVGEFTGFATPREVARQLAALHDALAADGWTVEPPAPGAPEGQVLQYNPPYTLPWLRRNEVVVRVAERSAEGSGNGAEASTMGAAVDPVVPVADEPPVGETASYLDAISGVGGAPEGGLTAGGAAYLDSITDDGSADASA</sequence>
<protein>
    <submittedName>
        <fullName evidence="4">SOUL heme-binding protein-domain-containing protein</fullName>
    </submittedName>
</protein>
<feature type="region of interest" description="Disordered" evidence="2">
    <location>
        <begin position="363"/>
        <end position="385"/>
    </location>
</feature>
<dbReference type="PANTHER" id="PTHR11220:SF58">
    <property type="entry name" value="SOUL HEME-BINDING FAMILY PROTEIN"/>
    <property type="match status" value="1"/>
</dbReference>
<reference evidence="4" key="1">
    <citation type="submission" date="2021-02" db="EMBL/GenBank/DDBJ databases">
        <title>First Annotated Genome of the Yellow-green Alga Tribonema minus.</title>
        <authorList>
            <person name="Mahan K.M."/>
        </authorList>
    </citation>
    <scope>NUCLEOTIDE SEQUENCE</scope>
    <source>
        <strain evidence="4">UTEX B ZZ1240</strain>
    </source>
</reference>
<organism evidence="4 5">
    <name type="scientific">Tribonema minus</name>
    <dbReference type="NCBI Taxonomy" id="303371"/>
    <lineage>
        <taxon>Eukaryota</taxon>
        <taxon>Sar</taxon>
        <taxon>Stramenopiles</taxon>
        <taxon>Ochrophyta</taxon>
        <taxon>PX clade</taxon>
        <taxon>Xanthophyceae</taxon>
        <taxon>Tribonematales</taxon>
        <taxon>Tribonemataceae</taxon>
        <taxon>Tribonema</taxon>
    </lineage>
</organism>
<gene>
    <name evidence="4" type="ORF">JKP88DRAFT_348136</name>
</gene>
<keyword evidence="3" id="KW-0732">Signal</keyword>
<evidence type="ECO:0000313" key="4">
    <source>
        <dbReference type="EMBL" id="KAG5186077.1"/>
    </source>
</evidence>
<accession>A0A835Z223</accession>
<dbReference type="PANTHER" id="PTHR11220">
    <property type="entry name" value="HEME-BINDING PROTEIN-RELATED"/>
    <property type="match status" value="1"/>
</dbReference>
<feature type="signal peptide" evidence="3">
    <location>
        <begin position="1"/>
        <end position="21"/>
    </location>
</feature>
<dbReference type="SUPFAM" id="SSF55136">
    <property type="entry name" value="Probable bacterial effector-binding domain"/>
    <property type="match status" value="2"/>
</dbReference>
<keyword evidence="5" id="KW-1185">Reference proteome</keyword>
<dbReference type="InterPro" id="IPR011256">
    <property type="entry name" value="Reg_factor_effector_dom_sf"/>
</dbReference>
<dbReference type="Gene3D" id="3.20.80.10">
    <property type="entry name" value="Regulatory factor, effector binding domain"/>
    <property type="match status" value="1"/>
</dbReference>
<dbReference type="Pfam" id="PF04832">
    <property type="entry name" value="SOUL"/>
    <property type="match status" value="2"/>
</dbReference>
<dbReference type="AlphaFoldDB" id="A0A835Z223"/>
<evidence type="ECO:0000256" key="1">
    <source>
        <dbReference type="ARBA" id="ARBA00009817"/>
    </source>
</evidence>